<dbReference type="PANTHER" id="PTHR48111:SF22">
    <property type="entry name" value="REGULATOR OF RPOS"/>
    <property type="match status" value="1"/>
</dbReference>
<accession>A0A7Y9NQH4</accession>
<dbReference type="CDD" id="cd19935">
    <property type="entry name" value="REC_OmpR_CusR-like"/>
    <property type="match status" value="1"/>
</dbReference>
<dbReference type="GO" id="GO:0005829">
    <property type="term" value="C:cytosol"/>
    <property type="evidence" value="ECO:0007669"/>
    <property type="project" value="TreeGrafter"/>
</dbReference>
<keyword evidence="3" id="KW-0805">Transcription regulation</keyword>
<dbReference type="PROSITE" id="PS51755">
    <property type="entry name" value="OMPR_PHOB"/>
    <property type="match status" value="1"/>
</dbReference>
<dbReference type="EMBL" id="JACCCU010000001">
    <property type="protein sequence ID" value="NYF89886.1"/>
    <property type="molecule type" value="Genomic_DNA"/>
</dbReference>
<keyword evidence="1 6" id="KW-0597">Phosphoprotein</keyword>
<dbReference type="Pfam" id="PF00072">
    <property type="entry name" value="Response_reg"/>
    <property type="match status" value="1"/>
</dbReference>
<dbReference type="SUPFAM" id="SSF52172">
    <property type="entry name" value="CheY-like"/>
    <property type="match status" value="1"/>
</dbReference>
<evidence type="ECO:0000256" key="5">
    <source>
        <dbReference type="ARBA" id="ARBA00023163"/>
    </source>
</evidence>
<dbReference type="Gene3D" id="6.10.250.690">
    <property type="match status" value="1"/>
</dbReference>
<evidence type="ECO:0000313" key="11">
    <source>
        <dbReference type="EMBL" id="NYF89886.1"/>
    </source>
</evidence>
<evidence type="ECO:0000259" key="8">
    <source>
        <dbReference type="PROSITE" id="PS50110"/>
    </source>
</evidence>
<feature type="domain" description="Response regulatory" evidence="8">
    <location>
        <begin position="2"/>
        <end position="116"/>
    </location>
</feature>
<evidence type="ECO:0000256" key="2">
    <source>
        <dbReference type="ARBA" id="ARBA00023012"/>
    </source>
</evidence>
<keyword evidence="2" id="KW-0902">Two-component regulatory system</keyword>
<dbReference type="EMBL" id="JACCCV010000002">
    <property type="protein sequence ID" value="NYF53512.1"/>
    <property type="molecule type" value="Genomic_DNA"/>
</dbReference>
<dbReference type="FunFam" id="1.10.10.10:FF:000005">
    <property type="entry name" value="Two-component system response regulator"/>
    <property type="match status" value="1"/>
</dbReference>
<dbReference type="SMART" id="SM00862">
    <property type="entry name" value="Trans_reg_C"/>
    <property type="match status" value="1"/>
</dbReference>
<gene>
    <name evidence="11" type="ORF">HDF08_001953</name>
    <name evidence="10" type="ORF">HDF12_003911</name>
</gene>
<evidence type="ECO:0000313" key="12">
    <source>
        <dbReference type="Proteomes" id="UP000534186"/>
    </source>
</evidence>
<dbReference type="GO" id="GO:0000976">
    <property type="term" value="F:transcription cis-regulatory region binding"/>
    <property type="evidence" value="ECO:0007669"/>
    <property type="project" value="TreeGrafter"/>
</dbReference>
<dbReference type="GO" id="GO:0032993">
    <property type="term" value="C:protein-DNA complex"/>
    <property type="evidence" value="ECO:0007669"/>
    <property type="project" value="TreeGrafter"/>
</dbReference>
<dbReference type="InterPro" id="IPR039420">
    <property type="entry name" value="WalR-like"/>
</dbReference>
<dbReference type="Gene3D" id="1.10.10.10">
    <property type="entry name" value="Winged helix-like DNA-binding domain superfamily/Winged helix DNA-binding domain"/>
    <property type="match status" value="1"/>
</dbReference>
<evidence type="ECO:0000256" key="4">
    <source>
        <dbReference type="ARBA" id="ARBA00023125"/>
    </source>
</evidence>
<reference evidence="12 13" key="1">
    <citation type="submission" date="2020-07" db="EMBL/GenBank/DDBJ databases">
        <title>Genomic Encyclopedia of Type Strains, Phase IV (KMG-V): Genome sequencing to study the core and pangenomes of soil and plant-associated prokaryotes.</title>
        <authorList>
            <person name="Whitman W."/>
        </authorList>
    </citation>
    <scope>NUCLEOTIDE SEQUENCE [LARGE SCALE GENOMIC DNA]</scope>
    <source>
        <strain evidence="11 13">M8UP22</strain>
        <strain evidence="10 12">M8UP30</strain>
    </source>
</reference>
<dbReference type="PANTHER" id="PTHR48111">
    <property type="entry name" value="REGULATOR OF RPOS"/>
    <property type="match status" value="1"/>
</dbReference>
<evidence type="ECO:0000256" key="7">
    <source>
        <dbReference type="PROSITE-ProRule" id="PRU01091"/>
    </source>
</evidence>
<dbReference type="InterPro" id="IPR001867">
    <property type="entry name" value="OmpR/PhoB-type_DNA-bd"/>
</dbReference>
<feature type="DNA-binding region" description="OmpR/PhoB-type" evidence="7">
    <location>
        <begin position="124"/>
        <end position="222"/>
    </location>
</feature>
<dbReference type="InterPro" id="IPR011006">
    <property type="entry name" value="CheY-like_superfamily"/>
</dbReference>
<protein>
    <submittedName>
        <fullName evidence="10">Two-component system copper resistance phosphate regulon response regulator CusR</fullName>
    </submittedName>
</protein>
<dbReference type="FunFam" id="3.40.50.2300:FF:000002">
    <property type="entry name" value="DNA-binding response regulator PhoP"/>
    <property type="match status" value="1"/>
</dbReference>
<dbReference type="InterPro" id="IPR036388">
    <property type="entry name" value="WH-like_DNA-bd_sf"/>
</dbReference>
<dbReference type="PROSITE" id="PS50110">
    <property type="entry name" value="RESPONSE_REGULATORY"/>
    <property type="match status" value="1"/>
</dbReference>
<dbReference type="Pfam" id="PF00486">
    <property type="entry name" value="Trans_reg_C"/>
    <property type="match status" value="1"/>
</dbReference>
<dbReference type="Proteomes" id="UP000564385">
    <property type="component" value="Unassembled WGS sequence"/>
</dbReference>
<dbReference type="SMART" id="SM00448">
    <property type="entry name" value="REC"/>
    <property type="match status" value="1"/>
</dbReference>
<evidence type="ECO:0000256" key="6">
    <source>
        <dbReference type="PROSITE-ProRule" id="PRU00169"/>
    </source>
</evidence>
<proteinExistence type="predicted"/>
<dbReference type="AlphaFoldDB" id="A0A7Y9NQH4"/>
<keyword evidence="4 7" id="KW-0238">DNA-binding</keyword>
<dbReference type="Proteomes" id="UP000534186">
    <property type="component" value="Unassembled WGS sequence"/>
</dbReference>
<dbReference type="CDD" id="cd00383">
    <property type="entry name" value="trans_reg_C"/>
    <property type="match status" value="1"/>
</dbReference>
<feature type="domain" description="OmpR/PhoB-type" evidence="9">
    <location>
        <begin position="124"/>
        <end position="222"/>
    </location>
</feature>
<feature type="modified residue" description="4-aspartylphosphate" evidence="6">
    <location>
        <position position="51"/>
    </location>
</feature>
<evidence type="ECO:0000256" key="3">
    <source>
        <dbReference type="ARBA" id="ARBA00023015"/>
    </source>
</evidence>
<evidence type="ECO:0000256" key="1">
    <source>
        <dbReference type="ARBA" id="ARBA00022553"/>
    </source>
</evidence>
<evidence type="ECO:0000313" key="10">
    <source>
        <dbReference type="EMBL" id="NYF53512.1"/>
    </source>
</evidence>
<dbReference type="GO" id="GO:0006355">
    <property type="term" value="P:regulation of DNA-templated transcription"/>
    <property type="evidence" value="ECO:0007669"/>
    <property type="project" value="InterPro"/>
</dbReference>
<dbReference type="InterPro" id="IPR001789">
    <property type="entry name" value="Sig_transdc_resp-reg_receiver"/>
</dbReference>
<organism evidence="10 12">
    <name type="scientific">Tunturiibacter lichenicola</name>
    <dbReference type="NCBI Taxonomy" id="2051959"/>
    <lineage>
        <taxon>Bacteria</taxon>
        <taxon>Pseudomonadati</taxon>
        <taxon>Acidobacteriota</taxon>
        <taxon>Terriglobia</taxon>
        <taxon>Terriglobales</taxon>
        <taxon>Acidobacteriaceae</taxon>
        <taxon>Tunturiibacter</taxon>
    </lineage>
</organism>
<comment type="caution">
    <text evidence="10">The sequence shown here is derived from an EMBL/GenBank/DDBJ whole genome shotgun (WGS) entry which is preliminary data.</text>
</comment>
<dbReference type="Gene3D" id="3.40.50.2300">
    <property type="match status" value="1"/>
</dbReference>
<evidence type="ECO:0000259" key="9">
    <source>
        <dbReference type="PROSITE" id="PS51755"/>
    </source>
</evidence>
<dbReference type="GO" id="GO:0000156">
    <property type="term" value="F:phosphorelay response regulator activity"/>
    <property type="evidence" value="ECO:0007669"/>
    <property type="project" value="TreeGrafter"/>
</dbReference>
<name>A0A7Y9NQH4_9BACT</name>
<keyword evidence="5" id="KW-0804">Transcription</keyword>
<sequence>MRILLVEDEPKVSGFVERGLAAERYAVDVSADGRDGLEMAQTYPYDLIILDLMLPRLDGREVLQRLRHKDACVPVLVLTARDSIEDKVRLFESGADDYLTKPFAFAELLVRAKALLRRGPVNRSSTLMVGDLELDRLTQQIKRGGRRIELTAKEYSLLEYLMQNAERVLSRNMIIEHVWDQSFDGVTNIVDVYVRHLRSKVDDGQESKLIRTVRGAGYMIRAGGEA</sequence>
<evidence type="ECO:0000313" key="13">
    <source>
        <dbReference type="Proteomes" id="UP000564385"/>
    </source>
</evidence>